<keyword evidence="9" id="KW-0010">Activator</keyword>
<dbReference type="InterPro" id="IPR001789">
    <property type="entry name" value="Sig_transdc_resp-reg_receiver"/>
</dbReference>
<dbReference type="InterPro" id="IPR002197">
    <property type="entry name" value="HTH_Fis"/>
</dbReference>
<gene>
    <name evidence="15" type="ORF">SAMN02745885_02313</name>
</gene>
<keyword evidence="10" id="KW-0804">Transcription</keyword>
<keyword evidence="16" id="KW-1185">Reference proteome</keyword>
<dbReference type="SMART" id="SM00382">
    <property type="entry name" value="AAA"/>
    <property type="match status" value="1"/>
</dbReference>
<dbReference type="PRINTS" id="PR01590">
    <property type="entry name" value="HTHFIS"/>
</dbReference>
<evidence type="ECO:0000256" key="10">
    <source>
        <dbReference type="ARBA" id="ARBA00023163"/>
    </source>
</evidence>
<dbReference type="Pfam" id="PF00158">
    <property type="entry name" value="Sigma54_activat"/>
    <property type="match status" value="1"/>
</dbReference>
<comment type="function">
    <text evidence="11">May play the central regulatory role in sporulation. It may be an element of the effector pathway responsible for the activation of sporulation genes in response to nutritional stress. Spo0A may act in concert with spo0H (a sigma factor) to control the expression of some genes that are critical to the sporulation process.</text>
</comment>
<dbReference type="InterPro" id="IPR003593">
    <property type="entry name" value="AAA+_ATPase"/>
</dbReference>
<dbReference type="SUPFAM" id="SSF52540">
    <property type="entry name" value="P-loop containing nucleoside triphosphate hydrolases"/>
    <property type="match status" value="1"/>
</dbReference>
<dbReference type="GO" id="GO:0000160">
    <property type="term" value="P:phosphorelay signal transduction system"/>
    <property type="evidence" value="ECO:0007669"/>
    <property type="project" value="InterPro"/>
</dbReference>
<evidence type="ECO:0000256" key="7">
    <source>
        <dbReference type="ARBA" id="ARBA00023015"/>
    </source>
</evidence>
<dbReference type="Gene3D" id="1.10.10.60">
    <property type="entry name" value="Homeodomain-like"/>
    <property type="match status" value="1"/>
</dbReference>
<proteinExistence type="predicted"/>
<dbReference type="SMART" id="SM00448">
    <property type="entry name" value="REC"/>
    <property type="match status" value="1"/>
</dbReference>
<keyword evidence="6" id="KW-0067">ATP-binding</keyword>
<dbReference type="InterPro" id="IPR025944">
    <property type="entry name" value="Sigma_54_int_dom_CS"/>
</dbReference>
<dbReference type="Gene3D" id="3.40.50.2300">
    <property type="match status" value="1"/>
</dbReference>
<evidence type="ECO:0000256" key="3">
    <source>
        <dbReference type="ARBA" id="ARBA00022490"/>
    </source>
</evidence>
<evidence type="ECO:0000256" key="5">
    <source>
        <dbReference type="ARBA" id="ARBA00022741"/>
    </source>
</evidence>
<organism evidence="15 16">
    <name type="scientific">Carboxydocella sporoproducens DSM 16521</name>
    <dbReference type="NCBI Taxonomy" id="1121270"/>
    <lineage>
        <taxon>Bacteria</taxon>
        <taxon>Bacillati</taxon>
        <taxon>Bacillota</taxon>
        <taxon>Clostridia</taxon>
        <taxon>Eubacteriales</taxon>
        <taxon>Clostridiales Family XVI. Incertae Sedis</taxon>
        <taxon>Carboxydocella</taxon>
    </lineage>
</organism>
<keyword evidence="8" id="KW-0238">DNA-binding</keyword>
<evidence type="ECO:0000256" key="11">
    <source>
        <dbReference type="ARBA" id="ARBA00024867"/>
    </source>
</evidence>
<evidence type="ECO:0000256" key="9">
    <source>
        <dbReference type="ARBA" id="ARBA00023159"/>
    </source>
</evidence>
<dbReference type="InterPro" id="IPR011006">
    <property type="entry name" value="CheY-like_superfamily"/>
</dbReference>
<comment type="subcellular location">
    <subcellularLocation>
        <location evidence="1">Cytoplasm</location>
    </subcellularLocation>
</comment>
<reference evidence="16" key="1">
    <citation type="submission" date="2017-02" db="EMBL/GenBank/DDBJ databases">
        <authorList>
            <person name="Varghese N."/>
            <person name="Submissions S."/>
        </authorList>
    </citation>
    <scope>NUCLEOTIDE SEQUENCE [LARGE SCALE GENOMIC DNA]</scope>
    <source>
        <strain evidence="16">DSM 16521</strain>
    </source>
</reference>
<dbReference type="Pfam" id="PF25601">
    <property type="entry name" value="AAA_lid_14"/>
    <property type="match status" value="1"/>
</dbReference>
<evidence type="ECO:0000259" key="14">
    <source>
        <dbReference type="PROSITE" id="PS50110"/>
    </source>
</evidence>
<dbReference type="GO" id="GO:0043565">
    <property type="term" value="F:sequence-specific DNA binding"/>
    <property type="evidence" value="ECO:0007669"/>
    <property type="project" value="InterPro"/>
</dbReference>
<accession>A0A1T4RWQ0</accession>
<evidence type="ECO:0000256" key="4">
    <source>
        <dbReference type="ARBA" id="ARBA00022553"/>
    </source>
</evidence>
<dbReference type="SUPFAM" id="SSF46689">
    <property type="entry name" value="Homeodomain-like"/>
    <property type="match status" value="1"/>
</dbReference>
<evidence type="ECO:0000256" key="6">
    <source>
        <dbReference type="ARBA" id="ARBA00022840"/>
    </source>
</evidence>
<dbReference type="FunFam" id="1.10.8.60:FF:000014">
    <property type="entry name" value="DNA-binding transcriptional regulator NtrC"/>
    <property type="match status" value="1"/>
</dbReference>
<dbReference type="OrthoDB" id="9803970at2"/>
<dbReference type="PANTHER" id="PTHR32071:SF113">
    <property type="entry name" value="ALGINATE BIOSYNTHESIS TRANSCRIPTIONAL REGULATORY PROTEIN ALGB"/>
    <property type="match status" value="1"/>
</dbReference>
<keyword evidence="5" id="KW-0547">Nucleotide-binding</keyword>
<evidence type="ECO:0000256" key="8">
    <source>
        <dbReference type="ARBA" id="ARBA00023125"/>
    </source>
</evidence>
<evidence type="ECO:0000313" key="15">
    <source>
        <dbReference type="EMBL" id="SKA20393.1"/>
    </source>
</evidence>
<dbReference type="Proteomes" id="UP000189933">
    <property type="component" value="Unassembled WGS sequence"/>
</dbReference>
<dbReference type="GO" id="GO:0005524">
    <property type="term" value="F:ATP binding"/>
    <property type="evidence" value="ECO:0007669"/>
    <property type="project" value="UniProtKB-KW"/>
</dbReference>
<protein>
    <recommendedName>
        <fullName evidence="2">Stage 0 sporulation protein A homolog</fullName>
    </recommendedName>
</protein>
<dbReference type="FunFam" id="3.40.50.300:FF:000006">
    <property type="entry name" value="DNA-binding transcriptional regulator NtrC"/>
    <property type="match status" value="1"/>
</dbReference>
<dbReference type="InterPro" id="IPR058031">
    <property type="entry name" value="AAA_lid_NorR"/>
</dbReference>
<keyword evidence="3" id="KW-0963">Cytoplasm</keyword>
<dbReference type="InterPro" id="IPR002078">
    <property type="entry name" value="Sigma_54_int"/>
</dbReference>
<dbReference type="GO" id="GO:0006355">
    <property type="term" value="P:regulation of DNA-templated transcription"/>
    <property type="evidence" value="ECO:0007669"/>
    <property type="project" value="InterPro"/>
</dbReference>
<dbReference type="Pfam" id="PF02954">
    <property type="entry name" value="HTH_8"/>
    <property type="match status" value="1"/>
</dbReference>
<dbReference type="Gene3D" id="3.40.50.300">
    <property type="entry name" value="P-loop containing nucleotide triphosphate hydrolases"/>
    <property type="match status" value="1"/>
</dbReference>
<evidence type="ECO:0000256" key="1">
    <source>
        <dbReference type="ARBA" id="ARBA00004496"/>
    </source>
</evidence>
<keyword evidence="7" id="KW-0805">Transcription regulation</keyword>
<dbReference type="InterPro" id="IPR027417">
    <property type="entry name" value="P-loop_NTPase"/>
</dbReference>
<keyword evidence="4 12" id="KW-0597">Phosphoprotein</keyword>
<evidence type="ECO:0000256" key="12">
    <source>
        <dbReference type="PROSITE-ProRule" id="PRU00169"/>
    </source>
</evidence>
<dbReference type="EMBL" id="FUXM01000037">
    <property type="protein sequence ID" value="SKA20393.1"/>
    <property type="molecule type" value="Genomic_DNA"/>
</dbReference>
<dbReference type="AlphaFoldDB" id="A0A1T4RWQ0"/>
<dbReference type="GO" id="GO:0005737">
    <property type="term" value="C:cytoplasm"/>
    <property type="evidence" value="ECO:0007669"/>
    <property type="project" value="UniProtKB-SubCell"/>
</dbReference>
<dbReference type="Pfam" id="PF00072">
    <property type="entry name" value="Response_reg"/>
    <property type="match status" value="1"/>
</dbReference>
<name>A0A1T4RWQ0_9FIRM</name>
<dbReference type="RefSeq" id="WP_078666313.1">
    <property type="nucleotide sequence ID" value="NZ_FUXM01000037.1"/>
</dbReference>
<feature type="domain" description="Response regulatory" evidence="14">
    <location>
        <begin position="4"/>
        <end position="118"/>
    </location>
</feature>
<dbReference type="Gene3D" id="1.10.8.60">
    <property type="match status" value="1"/>
</dbReference>
<dbReference type="FunFam" id="3.40.50.2300:FF:000018">
    <property type="entry name" value="DNA-binding transcriptional regulator NtrC"/>
    <property type="match status" value="1"/>
</dbReference>
<dbReference type="CDD" id="cd00009">
    <property type="entry name" value="AAA"/>
    <property type="match status" value="1"/>
</dbReference>
<feature type="modified residue" description="4-aspartylphosphate" evidence="12">
    <location>
        <position position="53"/>
    </location>
</feature>
<dbReference type="InterPro" id="IPR025662">
    <property type="entry name" value="Sigma_54_int_dom_ATP-bd_1"/>
</dbReference>
<dbReference type="SUPFAM" id="SSF52172">
    <property type="entry name" value="CheY-like"/>
    <property type="match status" value="1"/>
</dbReference>
<feature type="domain" description="Sigma-54 factor interaction" evidence="13">
    <location>
        <begin position="142"/>
        <end position="369"/>
    </location>
</feature>
<dbReference type="PANTHER" id="PTHR32071">
    <property type="entry name" value="TRANSCRIPTIONAL REGULATORY PROTEIN"/>
    <property type="match status" value="1"/>
</dbReference>
<dbReference type="PROSITE" id="PS50045">
    <property type="entry name" value="SIGMA54_INTERACT_4"/>
    <property type="match status" value="1"/>
</dbReference>
<dbReference type="PROSITE" id="PS00675">
    <property type="entry name" value="SIGMA54_INTERACT_1"/>
    <property type="match status" value="1"/>
</dbReference>
<sequence>MAATILVIDDEEHLRWILSKALNKTGYRVLTAATGQEGLKLVSEQMPDLVLLDLRLPDLDGITILKTIKKDQPQLPVIVITAHGTVETAIEAMKTGAVDYLTKPFDLDELKLVIERTLTLVELSQEVDYLRGELRERQGEGLIGQSPSMVEIRELIGRIADTAATVLIQGESGTGKEVVARQLHLQSSRANKPFVAINCAAIPENLLESELFGHERGAFTGANARKKGKLELVRGGTLFLDEIGEMPLTLQAKLLRVLQERTYERVGGTEPLKLEARIIAATNRDLRKAIQEGKFREDLYYRLQVIPIHLPPLRERREDIPLLVQHFLRKYDPGKRLKGVAPEAMALLQQYHWPGNIRELENTIERAVILCTGHEITPENLPREISGDKQRVAGVLLDFPPEGINLEEVERELIRLALVRSGGNQTQAARLLGITRSALIYRMEKYGL</sequence>
<dbReference type="PROSITE" id="PS00688">
    <property type="entry name" value="SIGMA54_INTERACT_3"/>
    <property type="match status" value="1"/>
</dbReference>
<evidence type="ECO:0000256" key="2">
    <source>
        <dbReference type="ARBA" id="ARBA00018672"/>
    </source>
</evidence>
<evidence type="ECO:0000259" key="13">
    <source>
        <dbReference type="PROSITE" id="PS50045"/>
    </source>
</evidence>
<evidence type="ECO:0000313" key="16">
    <source>
        <dbReference type="Proteomes" id="UP000189933"/>
    </source>
</evidence>
<dbReference type="InterPro" id="IPR009057">
    <property type="entry name" value="Homeodomain-like_sf"/>
</dbReference>
<dbReference type="PROSITE" id="PS50110">
    <property type="entry name" value="RESPONSE_REGULATORY"/>
    <property type="match status" value="1"/>
</dbReference>